<dbReference type="SMART" id="SM00448">
    <property type="entry name" value="REC"/>
    <property type="match status" value="1"/>
</dbReference>
<dbReference type="SUPFAM" id="SSF52172">
    <property type="entry name" value="CheY-like"/>
    <property type="match status" value="1"/>
</dbReference>
<reference evidence="4 5" key="1">
    <citation type="submission" date="2016-08" db="EMBL/GenBank/DDBJ databases">
        <authorList>
            <person name="Seilhamer J.J."/>
        </authorList>
    </citation>
    <scope>NUCLEOTIDE SEQUENCE [LARGE SCALE GENOMIC DNA]</scope>
    <source>
        <strain evidence="4 5">BRTC-1</strain>
    </source>
</reference>
<dbReference type="AlphaFoldDB" id="A0A1B2LWU2"/>
<organism evidence="4 5">
    <name type="scientific">Acinetobacter larvae</name>
    <dbReference type="NCBI Taxonomy" id="1789224"/>
    <lineage>
        <taxon>Bacteria</taxon>
        <taxon>Pseudomonadati</taxon>
        <taxon>Pseudomonadota</taxon>
        <taxon>Gammaproteobacteria</taxon>
        <taxon>Moraxellales</taxon>
        <taxon>Moraxellaceae</taxon>
        <taxon>Acinetobacter</taxon>
    </lineage>
</organism>
<protein>
    <submittedName>
        <fullName evidence="4">Two-component system response regulator</fullName>
    </submittedName>
</protein>
<keyword evidence="5" id="KW-1185">Reference proteome</keyword>
<dbReference type="PANTHER" id="PTHR44591:SF20">
    <property type="entry name" value="PROTEIN PILH"/>
    <property type="match status" value="1"/>
</dbReference>
<dbReference type="InterPro" id="IPR001789">
    <property type="entry name" value="Sig_transdc_resp-reg_receiver"/>
</dbReference>
<sequence length="123" mass="13886">MARILVVDDSATEMFRFKEILSQHGYEVLEASNGADGVTLALVEQPDLVLMDVVMPEVNGYQATRQIVRAQQQKQIPVVMVSTKDQAVDREWATRQGAVEYLIKPVDEQQLLDIIARYTHQVS</sequence>
<evidence type="ECO:0000313" key="4">
    <source>
        <dbReference type="EMBL" id="AOA57404.1"/>
    </source>
</evidence>
<dbReference type="OrthoDB" id="9800897at2"/>
<evidence type="ECO:0000256" key="1">
    <source>
        <dbReference type="ARBA" id="ARBA00022553"/>
    </source>
</evidence>
<evidence type="ECO:0000313" key="5">
    <source>
        <dbReference type="Proteomes" id="UP000093391"/>
    </source>
</evidence>
<name>A0A1B2LWU2_9GAMM</name>
<gene>
    <name evidence="4" type="ORF">BFG52_02855</name>
</gene>
<keyword evidence="1 2" id="KW-0597">Phosphoprotein</keyword>
<evidence type="ECO:0000259" key="3">
    <source>
        <dbReference type="PROSITE" id="PS50110"/>
    </source>
</evidence>
<dbReference type="Pfam" id="PF00072">
    <property type="entry name" value="Response_reg"/>
    <property type="match status" value="1"/>
</dbReference>
<accession>A0A1B2LWU2</accession>
<feature type="modified residue" description="4-aspartylphosphate" evidence="2">
    <location>
        <position position="52"/>
    </location>
</feature>
<dbReference type="EMBL" id="CP016895">
    <property type="protein sequence ID" value="AOA57404.1"/>
    <property type="molecule type" value="Genomic_DNA"/>
</dbReference>
<dbReference type="GO" id="GO:0000160">
    <property type="term" value="P:phosphorelay signal transduction system"/>
    <property type="evidence" value="ECO:0007669"/>
    <property type="project" value="InterPro"/>
</dbReference>
<proteinExistence type="predicted"/>
<dbReference type="InterPro" id="IPR050595">
    <property type="entry name" value="Bact_response_regulator"/>
</dbReference>
<dbReference type="Gene3D" id="3.40.50.2300">
    <property type="match status" value="1"/>
</dbReference>
<dbReference type="Proteomes" id="UP000093391">
    <property type="component" value="Chromosome"/>
</dbReference>
<dbReference type="KEGG" id="ala:BFG52_02855"/>
<dbReference type="RefSeq" id="WP_067552385.1">
    <property type="nucleotide sequence ID" value="NZ_CP016895.1"/>
</dbReference>
<dbReference type="PROSITE" id="PS50110">
    <property type="entry name" value="RESPONSE_REGULATORY"/>
    <property type="match status" value="1"/>
</dbReference>
<dbReference type="STRING" id="1789224.BFG52_02855"/>
<dbReference type="PANTHER" id="PTHR44591">
    <property type="entry name" value="STRESS RESPONSE REGULATOR PROTEIN 1"/>
    <property type="match status" value="1"/>
</dbReference>
<dbReference type="InterPro" id="IPR011006">
    <property type="entry name" value="CheY-like_superfamily"/>
</dbReference>
<feature type="domain" description="Response regulatory" evidence="3">
    <location>
        <begin position="3"/>
        <end position="119"/>
    </location>
</feature>
<evidence type="ECO:0000256" key="2">
    <source>
        <dbReference type="PROSITE-ProRule" id="PRU00169"/>
    </source>
</evidence>